<evidence type="ECO:0000259" key="7">
    <source>
        <dbReference type="PROSITE" id="PS51092"/>
    </source>
</evidence>
<dbReference type="GO" id="GO:0009986">
    <property type="term" value="C:cell surface"/>
    <property type="evidence" value="ECO:0000318"/>
    <property type="project" value="GO_Central"/>
</dbReference>
<dbReference type="SMART" id="SM00059">
    <property type="entry name" value="FN2"/>
    <property type="match status" value="4"/>
</dbReference>
<feature type="disulfide bond" evidence="6">
    <location>
        <begin position="60"/>
        <end position="86"/>
    </location>
</feature>
<feature type="disulfide bond" evidence="6">
    <location>
        <begin position="24"/>
        <end position="51"/>
    </location>
</feature>
<keyword evidence="9" id="KW-1185">Reference proteome</keyword>
<organism evidence="8 9">
    <name type="scientific">Anolis carolinensis</name>
    <name type="common">Green anole</name>
    <name type="synonym">American chameleon</name>
    <dbReference type="NCBI Taxonomy" id="28377"/>
    <lineage>
        <taxon>Eukaryota</taxon>
        <taxon>Metazoa</taxon>
        <taxon>Chordata</taxon>
        <taxon>Craniata</taxon>
        <taxon>Vertebrata</taxon>
        <taxon>Euteleostomi</taxon>
        <taxon>Lepidosauria</taxon>
        <taxon>Squamata</taxon>
        <taxon>Bifurcata</taxon>
        <taxon>Unidentata</taxon>
        <taxon>Episquamata</taxon>
        <taxon>Toxicofera</taxon>
        <taxon>Iguania</taxon>
        <taxon>Dactyloidae</taxon>
        <taxon>Anolis</taxon>
    </lineage>
</organism>
<dbReference type="Gene3D" id="2.10.10.10">
    <property type="entry name" value="Fibronectin, type II, collagen-binding"/>
    <property type="match status" value="4"/>
</dbReference>
<feature type="domain" description="Fibronectin type-II" evidence="7">
    <location>
        <begin position="161"/>
        <end position="209"/>
    </location>
</feature>
<feature type="domain" description="Fibronectin type-II" evidence="7">
    <location>
        <begin position="55"/>
        <end position="103"/>
    </location>
</feature>
<feature type="disulfide bond" evidence="6">
    <location>
        <begin position="74"/>
        <end position="101"/>
    </location>
</feature>
<dbReference type="InterPro" id="IPR000562">
    <property type="entry name" value="FN_type2_dom"/>
</dbReference>
<feature type="disulfide bond" evidence="6">
    <location>
        <begin position="180"/>
        <end position="207"/>
    </location>
</feature>
<reference evidence="8" key="3">
    <citation type="submission" date="2025-09" db="UniProtKB">
        <authorList>
            <consortium name="Ensembl"/>
        </authorList>
    </citation>
    <scope>IDENTIFICATION</scope>
</reference>
<keyword evidence="5 6" id="KW-1015">Disulfide bond</keyword>
<feature type="disulfide bond" evidence="6">
    <location>
        <begin position="126"/>
        <end position="153"/>
    </location>
</feature>
<dbReference type="Bgee" id="ENSACAG00000010744">
    <property type="expression patterns" value="Expressed in lung and 1 other cell type or tissue"/>
</dbReference>
<dbReference type="GO" id="GO:0005576">
    <property type="term" value="C:extracellular region"/>
    <property type="evidence" value="ECO:0007669"/>
    <property type="project" value="UniProtKB-SubCell"/>
</dbReference>
<dbReference type="Ensembl" id="ENSACAT00000048813.1">
    <property type="protein sequence ID" value="ENSACAP00000033137.1"/>
    <property type="gene ID" value="ENSACAG00000010744.3"/>
</dbReference>
<dbReference type="GeneTree" id="ENSGT00940000162766"/>
<dbReference type="PRINTS" id="PR00013">
    <property type="entry name" value="FNTYPEII"/>
</dbReference>
<feature type="domain" description="Fibronectin type-II" evidence="7">
    <location>
        <begin position="5"/>
        <end position="53"/>
    </location>
</feature>
<evidence type="ECO:0000313" key="8">
    <source>
        <dbReference type="Ensembl" id="ENSACAP00000033137.1"/>
    </source>
</evidence>
<evidence type="ECO:0000256" key="4">
    <source>
        <dbReference type="ARBA" id="ARBA00022737"/>
    </source>
</evidence>
<dbReference type="GO" id="GO:0048240">
    <property type="term" value="P:sperm capacitation"/>
    <property type="evidence" value="ECO:0000318"/>
    <property type="project" value="GO_Central"/>
</dbReference>
<name>A0A803TD47_ANOCA</name>
<dbReference type="CDD" id="cd00062">
    <property type="entry name" value="FN2"/>
    <property type="match status" value="4"/>
</dbReference>
<dbReference type="Proteomes" id="UP000001646">
    <property type="component" value="Unplaced"/>
</dbReference>
<evidence type="ECO:0000256" key="3">
    <source>
        <dbReference type="ARBA" id="ARBA00022525"/>
    </source>
</evidence>
<dbReference type="InParanoid" id="A0A803TD47"/>
<dbReference type="PROSITE" id="PS51092">
    <property type="entry name" value="FN2_2"/>
    <property type="match status" value="4"/>
</dbReference>
<dbReference type="InterPro" id="IPR051666">
    <property type="entry name" value="SP_Capacitation_Regulator"/>
</dbReference>
<comment type="similarity">
    <text evidence="2">Belongs to the seminal plasma protein family.</text>
</comment>
<dbReference type="GO" id="GO:0008201">
    <property type="term" value="F:heparin binding"/>
    <property type="evidence" value="ECO:0000318"/>
    <property type="project" value="GO_Central"/>
</dbReference>
<accession>A0A803TD47</accession>
<feature type="disulfide bond" evidence="6">
    <location>
        <begin position="166"/>
        <end position="192"/>
    </location>
</feature>
<dbReference type="AlphaFoldDB" id="A0A803TD47"/>
<dbReference type="FunFam" id="2.10.10.10:FF:000003">
    <property type="entry name" value="binder of sperm protein homolog 1"/>
    <property type="match status" value="4"/>
</dbReference>
<dbReference type="InterPro" id="IPR036943">
    <property type="entry name" value="FN_type2_sf"/>
</dbReference>
<evidence type="ECO:0000313" key="9">
    <source>
        <dbReference type="Proteomes" id="UP000001646"/>
    </source>
</evidence>
<reference evidence="8" key="1">
    <citation type="submission" date="2009-12" db="EMBL/GenBank/DDBJ databases">
        <title>The Genome Sequence of Anolis carolinensis (Green Anole Lizard).</title>
        <authorList>
            <consortium name="The Genome Sequencing Platform"/>
            <person name="Di Palma F."/>
            <person name="Alfoldi J."/>
            <person name="Heiman D."/>
            <person name="Young S."/>
            <person name="Grabherr M."/>
            <person name="Johnson J."/>
            <person name="Lander E.S."/>
            <person name="Lindblad-Toh K."/>
        </authorList>
    </citation>
    <scope>NUCLEOTIDE SEQUENCE [LARGE SCALE GENOMIC DNA]</scope>
    <source>
        <strain evidence="8">JBL SC #1</strain>
    </source>
</reference>
<feature type="disulfide bond" evidence="6">
    <location>
        <begin position="112"/>
        <end position="138"/>
    </location>
</feature>
<dbReference type="InterPro" id="IPR013806">
    <property type="entry name" value="Kringle-like"/>
</dbReference>
<dbReference type="PANTHER" id="PTHR22918:SF1">
    <property type="entry name" value="FIBRONECTIN TYPE-II DOMAIN-CONTAINING PROTEIN"/>
    <property type="match status" value="1"/>
</dbReference>
<evidence type="ECO:0000256" key="5">
    <source>
        <dbReference type="ARBA" id="ARBA00023157"/>
    </source>
</evidence>
<evidence type="ECO:0000256" key="1">
    <source>
        <dbReference type="ARBA" id="ARBA00004613"/>
    </source>
</evidence>
<feature type="disulfide bond" evidence="6">
    <location>
        <begin position="10"/>
        <end position="36"/>
    </location>
</feature>
<evidence type="ECO:0000256" key="6">
    <source>
        <dbReference type="PROSITE-ProRule" id="PRU00479"/>
    </source>
</evidence>
<dbReference type="Pfam" id="PF00040">
    <property type="entry name" value="fn2"/>
    <property type="match status" value="4"/>
</dbReference>
<dbReference type="PANTHER" id="PTHR22918">
    <property type="entry name" value="SEMINAL PLASMA PROTEIN"/>
    <property type="match status" value="1"/>
</dbReference>
<evidence type="ECO:0000256" key="2">
    <source>
        <dbReference type="ARBA" id="ARBA00010011"/>
    </source>
</evidence>
<protein>
    <recommendedName>
        <fullName evidence="7">Fibronectin type-II domain-containing protein</fullName>
    </recommendedName>
</protein>
<dbReference type="SUPFAM" id="SSF57440">
    <property type="entry name" value="Kringle-like"/>
    <property type="match status" value="4"/>
</dbReference>
<keyword evidence="3" id="KW-0964">Secreted</keyword>
<feature type="domain" description="Fibronectin type-II" evidence="7">
    <location>
        <begin position="107"/>
        <end position="155"/>
    </location>
</feature>
<comment type="subcellular location">
    <subcellularLocation>
        <location evidence="1">Secreted</location>
    </subcellularLocation>
</comment>
<reference evidence="8" key="2">
    <citation type="submission" date="2025-08" db="UniProtKB">
        <authorList>
            <consortium name="Ensembl"/>
        </authorList>
    </citation>
    <scope>IDENTIFICATION</scope>
</reference>
<sequence length="234" mass="26504">MVEWNCVPSCVFPFVFDGKSYKSCTKAGAIDDQLWCGTTANYDEDGQWKHCNSEAKGSSCIFPFTYEGNKYNMCTSDGMSNGTLWCATTSNYDLDKKWMYCDLTEIVESLPCVFPFIHEGKTYTKCTTDGQSDGKLWCATTSSYDVEKKWKFCEKDSDIMAENPFCVFPFIYKGVSYNACTTEGMSDGKLWCANTSNYDIDKKWVYCNVTGKNTACEIFLLFRTSLGTQRCPGY</sequence>
<keyword evidence="4" id="KW-0677">Repeat</keyword>
<proteinExistence type="inferred from homology"/>